<dbReference type="GeneID" id="36334155"/>
<dbReference type="SUPFAM" id="SSF46689">
    <property type="entry name" value="Homeodomain-like"/>
    <property type="match status" value="1"/>
</dbReference>
<gene>
    <name evidence="3" type="ORF">POSPLADRAFT_1186233</name>
</gene>
<dbReference type="Gene3D" id="1.10.10.60">
    <property type="entry name" value="Homeodomain-like"/>
    <property type="match status" value="2"/>
</dbReference>
<dbReference type="RefSeq" id="XP_024333693.1">
    <property type="nucleotide sequence ID" value="XM_024489206.1"/>
</dbReference>
<feature type="domain" description="HTH CENPB-type" evidence="2">
    <location>
        <begin position="291"/>
        <end position="365"/>
    </location>
</feature>
<proteinExistence type="predicted"/>
<dbReference type="PROSITE" id="PS51253">
    <property type="entry name" value="HTH_CENPB"/>
    <property type="match status" value="1"/>
</dbReference>
<dbReference type="InterPro" id="IPR006600">
    <property type="entry name" value="HTH_CenpB_DNA-bd_dom"/>
</dbReference>
<dbReference type="STRING" id="670580.A0A1X6MKT4"/>
<sequence>MHVINNTPRCSPPCKSDADCARPSLSHFDATTSANLVRYSARRCPDSRQEMLKMIRGVLASQSEIADAQTCGSLGLASLPVAYSPLVTWQQAAQSEQTKQSDPAVPCRIARGRRDQELELRTELLGDRFLDEGHLLPFFLRAVESNPEGLQHWGWQTGTKFGNFEAIDQAFIPSERRWGDSLKHRTPYNLKAVECYSPGHLYGVKIHCGSLQVYEGERPLKMLKLRFGQPLPRKTCSAKHCSKPAWQRKRARVSTLMRREICTYKRDHPNATPEAIGRIFKVARATVCRTLKDKASISRLAGLENNLWRWAERRTLDKKLIKDKDILIEAKEIHETFPGLAKGAFKASKTWLRNFKRRHGISKGVILADAERDKWSAAFGFAGEGPYTASKMAADILSKYPDNLDVLHDPTYTPPDISGLHPGAVVHNVIDLAALSAMIPRTPTPEPQPPTVTKRGPERVVHSIDSAALAASIFRTPTPDLLAESPAAVLDIDAFAVKTS</sequence>
<reference evidence="3 4" key="1">
    <citation type="submission" date="2017-04" db="EMBL/GenBank/DDBJ databases">
        <title>Genome Sequence of the Model Brown-Rot Fungus Postia placenta SB12.</title>
        <authorList>
            <consortium name="DOE Joint Genome Institute"/>
            <person name="Gaskell J."/>
            <person name="Kersten P."/>
            <person name="Larrondo L.F."/>
            <person name="Canessa P."/>
            <person name="Martinez D."/>
            <person name="Hibbett D."/>
            <person name="Schmoll M."/>
            <person name="Kubicek C.P."/>
            <person name="Martinez A.T."/>
            <person name="Yadav J."/>
            <person name="Master E."/>
            <person name="Magnuson J.K."/>
            <person name="James T."/>
            <person name="Yaver D."/>
            <person name="Berka R."/>
            <person name="Labutti K."/>
            <person name="Lipzen A."/>
            <person name="Aerts A."/>
            <person name="Barry K."/>
            <person name="Henrissat B."/>
            <person name="Blanchette R."/>
            <person name="Grigoriev I."/>
            <person name="Cullen D."/>
        </authorList>
    </citation>
    <scope>NUCLEOTIDE SEQUENCE [LARGE SCALE GENOMIC DNA]</scope>
    <source>
        <strain evidence="3 4">MAD-698-R-SB12</strain>
    </source>
</reference>
<dbReference type="Pfam" id="PF03221">
    <property type="entry name" value="HTH_Tnp_Tc5"/>
    <property type="match status" value="1"/>
</dbReference>
<accession>A0A1X6MKT4</accession>
<dbReference type="EMBL" id="KZ110610">
    <property type="protein sequence ID" value="OSX56899.1"/>
    <property type="molecule type" value="Genomic_DNA"/>
</dbReference>
<dbReference type="InterPro" id="IPR009057">
    <property type="entry name" value="Homeodomain-like_sf"/>
</dbReference>
<evidence type="ECO:0000256" key="1">
    <source>
        <dbReference type="ARBA" id="ARBA00023125"/>
    </source>
</evidence>
<dbReference type="Proteomes" id="UP000194127">
    <property type="component" value="Unassembled WGS sequence"/>
</dbReference>
<dbReference type="GO" id="GO:0003677">
    <property type="term" value="F:DNA binding"/>
    <property type="evidence" value="ECO:0007669"/>
    <property type="project" value="UniProtKB-KW"/>
</dbReference>
<keyword evidence="1" id="KW-0238">DNA-binding</keyword>
<evidence type="ECO:0000313" key="4">
    <source>
        <dbReference type="Proteomes" id="UP000194127"/>
    </source>
</evidence>
<keyword evidence="4" id="KW-1185">Reference proteome</keyword>
<organism evidence="3 4">
    <name type="scientific">Postia placenta MAD-698-R-SB12</name>
    <dbReference type="NCBI Taxonomy" id="670580"/>
    <lineage>
        <taxon>Eukaryota</taxon>
        <taxon>Fungi</taxon>
        <taxon>Dikarya</taxon>
        <taxon>Basidiomycota</taxon>
        <taxon>Agaricomycotina</taxon>
        <taxon>Agaricomycetes</taxon>
        <taxon>Polyporales</taxon>
        <taxon>Adustoporiaceae</taxon>
        <taxon>Rhodonia</taxon>
    </lineage>
</organism>
<name>A0A1X6MKT4_9APHY</name>
<evidence type="ECO:0000313" key="3">
    <source>
        <dbReference type="EMBL" id="OSX56899.1"/>
    </source>
</evidence>
<dbReference type="OrthoDB" id="10280932at2759"/>
<protein>
    <recommendedName>
        <fullName evidence="2">HTH CENPB-type domain-containing protein</fullName>
    </recommendedName>
</protein>
<evidence type="ECO:0000259" key="2">
    <source>
        <dbReference type="PROSITE" id="PS51253"/>
    </source>
</evidence>
<dbReference type="AlphaFoldDB" id="A0A1X6MKT4"/>